<reference evidence="1 2" key="1">
    <citation type="journal article" date="2019" name="Int. J. Syst. Evol. Microbiol.">
        <title>Photorhabdus khanii subsp. guanajuatensis subsp. nov., isolated from Heterorhabditis atacamensis, and Photorhabdus luminescens subsp. mexicana subsp. nov., isolated from Heterorhabditis mexicana entomopathogenic nematodes.</title>
        <authorList>
            <person name="Machado R.A.R."/>
            <person name="Bruno P."/>
            <person name="Arce C.C.M."/>
            <person name="Liechti N."/>
            <person name="Kohler A."/>
            <person name="Bernal J."/>
            <person name="Bruggmann R."/>
            <person name="Turlings T.C.J."/>
        </authorList>
    </citation>
    <scope>NUCLEOTIDE SEQUENCE [LARGE SCALE GENOMIC DNA]</scope>
    <source>
        <strain evidence="1 2">MEX20-17</strain>
    </source>
</reference>
<dbReference type="AlphaFoldDB" id="A0A4R4K535"/>
<organism evidence="1 2">
    <name type="scientific">Photorhabdus khanii subsp. guanajuatensis</name>
    <dbReference type="NCBI Taxonomy" id="2100166"/>
    <lineage>
        <taxon>Bacteria</taxon>
        <taxon>Pseudomonadati</taxon>
        <taxon>Pseudomonadota</taxon>
        <taxon>Gammaproteobacteria</taxon>
        <taxon>Enterobacterales</taxon>
        <taxon>Morganellaceae</taxon>
        <taxon>Photorhabdus</taxon>
    </lineage>
</organism>
<evidence type="ECO:0000313" key="1">
    <source>
        <dbReference type="EMBL" id="TDB61616.1"/>
    </source>
</evidence>
<dbReference type="Proteomes" id="UP000295598">
    <property type="component" value="Unassembled WGS sequence"/>
</dbReference>
<comment type="caution">
    <text evidence="1">The sequence shown here is derived from an EMBL/GenBank/DDBJ whole genome shotgun (WGS) entry which is preliminary data.</text>
</comment>
<accession>A0A4R4K535</accession>
<evidence type="ECO:0000313" key="2">
    <source>
        <dbReference type="Proteomes" id="UP000295598"/>
    </source>
</evidence>
<dbReference type="RefSeq" id="WP_132352593.1">
    <property type="nucleotide sequence ID" value="NZ_CAWOJO010000004.1"/>
</dbReference>
<gene>
    <name evidence="1" type="ORF">C5467_03735</name>
</gene>
<name>A0A4R4K535_9GAMM</name>
<sequence>MHSKKFDFDFNTVNFITNPSLLDIKIHQYFSSDLTIITTNYYPNSDMVEKFHRLETVPLFKPVLNYQIDQQDIPSILILCNGCEEGYFDILKTSLEHPSKPKIFMAIVSNKKLYDECIDLNRKYADRACILKLALEASTNNRSFLYSKSGPNTVLESIRFNLPVLVHFFGLPMDSGVDKQKKI</sequence>
<protein>
    <submittedName>
        <fullName evidence="1">Uncharacterized protein</fullName>
    </submittedName>
</protein>
<dbReference type="EMBL" id="PUJY01000004">
    <property type="protein sequence ID" value="TDB61616.1"/>
    <property type="molecule type" value="Genomic_DNA"/>
</dbReference>
<proteinExistence type="predicted"/>